<dbReference type="PANTHER" id="PTHR46254">
    <property type="entry name" value="PROTEIN GVQW1-RELATED"/>
    <property type="match status" value="1"/>
</dbReference>
<dbReference type="AlphaFoldDB" id="A0A8I5YS72"/>
<keyword evidence="2" id="KW-1185">Reference proteome</keyword>
<dbReference type="Ensembl" id="ENSPPYT00000039267.1">
    <property type="protein sequence ID" value="ENSPPYP00000035573.1"/>
    <property type="gene ID" value="ENSPPYG00000041514.1"/>
</dbReference>
<reference evidence="1" key="2">
    <citation type="submission" date="2025-08" db="UniProtKB">
        <authorList>
            <consortium name="Ensembl"/>
        </authorList>
    </citation>
    <scope>IDENTIFICATION</scope>
</reference>
<organism evidence="1 2">
    <name type="scientific">Pongo abelii</name>
    <name type="common">Sumatran orangutan</name>
    <name type="synonym">Pongo pygmaeus abelii</name>
    <dbReference type="NCBI Taxonomy" id="9601"/>
    <lineage>
        <taxon>Eukaryota</taxon>
        <taxon>Metazoa</taxon>
        <taxon>Chordata</taxon>
        <taxon>Craniata</taxon>
        <taxon>Vertebrata</taxon>
        <taxon>Euteleostomi</taxon>
        <taxon>Mammalia</taxon>
        <taxon>Eutheria</taxon>
        <taxon>Euarchontoglires</taxon>
        <taxon>Primates</taxon>
        <taxon>Haplorrhini</taxon>
        <taxon>Catarrhini</taxon>
        <taxon>Hominidae</taxon>
        <taxon>Pongo</taxon>
    </lineage>
</organism>
<evidence type="ECO:0000313" key="1">
    <source>
        <dbReference type="Ensembl" id="ENSPPYP00000035573.1"/>
    </source>
</evidence>
<proteinExistence type="predicted"/>
<protein>
    <submittedName>
        <fullName evidence="1">Uncharacterized protein</fullName>
    </submittedName>
</protein>
<reference evidence="1 2" key="1">
    <citation type="submission" date="2008-02" db="EMBL/GenBank/DDBJ databases">
        <title>A 6x draft sequence assembly of the Pongo pygmaeus abelii genome.</title>
        <authorList>
            <person name="Wilson R.K."/>
            <person name="Mardis E."/>
        </authorList>
    </citation>
    <scope>NUCLEOTIDE SEQUENCE [LARGE SCALE GENOMIC DNA]</scope>
</reference>
<dbReference type="PANTHER" id="PTHR46254:SF13">
    <property type="entry name" value="SECRETED PROTEIN"/>
    <property type="match status" value="1"/>
</dbReference>
<sequence>GALGPSSAIAPIHPFCCPFRVTHSPWEALTLKASEREQGSSLRSQLPAREFRTAWIKVTPEGWALRAAPASPCWVGTSSDLEPSLLCLSLLCPHCLISCMWELEGWGRRLNPINFLLHPLMIMCLLIPHGYDEFIYVFIYLDMESHSVAQAGVQWCYLCSLQALPPGFMPFSCLSLLSSWDCRCPPPRPANFFLYL</sequence>
<dbReference type="Proteomes" id="UP000001595">
    <property type="component" value="Chromosome 18"/>
</dbReference>
<evidence type="ECO:0000313" key="2">
    <source>
        <dbReference type="Proteomes" id="UP000001595"/>
    </source>
</evidence>
<accession>A0A8I5YS72</accession>
<dbReference type="GeneTree" id="ENSGT00940000161627"/>
<name>A0A8I5YS72_PONAB</name>
<reference evidence="1" key="3">
    <citation type="submission" date="2025-09" db="UniProtKB">
        <authorList>
            <consortium name="Ensembl"/>
        </authorList>
    </citation>
    <scope>IDENTIFICATION</scope>
</reference>